<name>A0A916WEZ8_9BACI</name>
<gene>
    <name evidence="1" type="ORF">GCM10008025_37570</name>
</gene>
<proteinExistence type="predicted"/>
<accession>A0A916WEZ8</accession>
<keyword evidence="2" id="KW-1185">Reference proteome</keyword>
<evidence type="ECO:0000313" key="2">
    <source>
        <dbReference type="Proteomes" id="UP000613512"/>
    </source>
</evidence>
<dbReference type="AlphaFoldDB" id="A0A916WEZ8"/>
<evidence type="ECO:0000313" key="1">
    <source>
        <dbReference type="EMBL" id="GGA91549.1"/>
    </source>
</evidence>
<dbReference type="Proteomes" id="UP000613512">
    <property type="component" value="Unassembled WGS sequence"/>
</dbReference>
<dbReference type="EMBL" id="BMEY01000030">
    <property type="protein sequence ID" value="GGA91549.1"/>
    <property type="molecule type" value="Genomic_DNA"/>
</dbReference>
<reference evidence="1" key="2">
    <citation type="submission" date="2020-09" db="EMBL/GenBank/DDBJ databases">
        <authorList>
            <person name="Sun Q."/>
            <person name="Zhou Y."/>
        </authorList>
    </citation>
    <scope>NUCLEOTIDE SEQUENCE</scope>
    <source>
        <strain evidence="1">CGMCC 1.12408</strain>
    </source>
</reference>
<organism evidence="1 2">
    <name type="scientific">Ornithinibacillus halotolerans</name>
    <dbReference type="NCBI Taxonomy" id="1274357"/>
    <lineage>
        <taxon>Bacteria</taxon>
        <taxon>Bacillati</taxon>
        <taxon>Bacillota</taxon>
        <taxon>Bacilli</taxon>
        <taxon>Bacillales</taxon>
        <taxon>Bacillaceae</taxon>
        <taxon>Ornithinibacillus</taxon>
    </lineage>
</organism>
<reference evidence="1" key="1">
    <citation type="journal article" date="2014" name="Int. J. Syst. Evol. Microbiol.">
        <title>Complete genome sequence of Corynebacterium casei LMG S-19264T (=DSM 44701T), isolated from a smear-ripened cheese.</title>
        <authorList>
            <consortium name="US DOE Joint Genome Institute (JGI-PGF)"/>
            <person name="Walter F."/>
            <person name="Albersmeier A."/>
            <person name="Kalinowski J."/>
            <person name="Ruckert C."/>
        </authorList>
    </citation>
    <scope>NUCLEOTIDE SEQUENCE</scope>
    <source>
        <strain evidence="1">CGMCC 1.12408</strain>
    </source>
</reference>
<dbReference type="RefSeq" id="WP_188386217.1">
    <property type="nucleotide sequence ID" value="NZ_BMEY01000030.1"/>
</dbReference>
<comment type="caution">
    <text evidence="1">The sequence shown here is derived from an EMBL/GenBank/DDBJ whole genome shotgun (WGS) entry which is preliminary data.</text>
</comment>
<protein>
    <submittedName>
        <fullName evidence="1">Uncharacterized protein</fullName>
    </submittedName>
</protein>
<sequence>MQYFNEKCPHCNASLQGDPIPEDEQKHYRATHFTRKIGMYDLEKDRTMKWKCPDCNWEWDRE</sequence>